<feature type="transmembrane region" description="Helical" evidence="4">
    <location>
        <begin position="372"/>
        <end position="391"/>
    </location>
</feature>
<evidence type="ECO:0000313" key="7">
    <source>
        <dbReference type="Proteomes" id="UP001151133"/>
    </source>
</evidence>
<keyword evidence="3 4" id="KW-0472">Membrane</keyword>
<dbReference type="RefSeq" id="WP_264288760.1">
    <property type="nucleotide sequence ID" value="NZ_JAOZEV010000029.1"/>
</dbReference>
<keyword evidence="7" id="KW-1185">Reference proteome</keyword>
<dbReference type="Proteomes" id="UP001151133">
    <property type="component" value="Unassembled WGS sequence"/>
</dbReference>
<feature type="transmembrane region" description="Helical" evidence="4">
    <location>
        <begin position="12"/>
        <end position="34"/>
    </location>
</feature>
<feature type="transmembrane region" description="Helical" evidence="4">
    <location>
        <begin position="143"/>
        <end position="163"/>
    </location>
</feature>
<dbReference type="EMBL" id="JAOZEV010000029">
    <property type="protein sequence ID" value="MCV9934593.1"/>
    <property type="molecule type" value="Genomic_DNA"/>
</dbReference>
<feature type="transmembrane region" description="Helical" evidence="4">
    <location>
        <begin position="74"/>
        <end position="93"/>
    </location>
</feature>
<feature type="transmembrane region" description="Helical" evidence="4">
    <location>
        <begin position="99"/>
        <end position="122"/>
    </location>
</feature>
<gene>
    <name evidence="6" type="ORF">OIU80_20110</name>
</gene>
<sequence length="396" mass="44398">MLFKKDELKHLWPFYLYLLVSGLSTMITPFYLLYFLHLGYSFFEISVIMSCAGVTAFLFEIPTGAFADGFSRKYSVVVGALIIAIAVMFIPIVKNYYVILLLYIMTGIGDTFMSGAQEAFVIDNLNSKKRKDLHQEYFIKSSSFLALGAVFAPLLGALLVKVYSIEILWYIYGFGFFFTAIIITFFTKENFKPKKLKLLDLFKESFQTSKIGIAFSIRQKTLFFSIVAGIFMCIIKAGAIGTQPFLISLGLKEYQMGYVFSIISVVCIASSFASRLFTRFKSKNVLSVVILIVMGLLFSLLFIYPPFFILGTIIIITKSGMLNLGGPLIQSYLHQVIPGRFRATIISTMSMANQLASTLAGLLAGFCVDLFGPQRVIAFSGMFGFIAIFFYQKMKD</sequence>
<comment type="caution">
    <text evidence="6">The sequence shown here is derived from an EMBL/GenBank/DDBJ whole genome shotgun (WGS) entry which is preliminary data.</text>
</comment>
<name>A0A9X3CAJ2_9FLAO</name>
<evidence type="ECO:0000256" key="4">
    <source>
        <dbReference type="SAM" id="Phobius"/>
    </source>
</evidence>
<evidence type="ECO:0000313" key="6">
    <source>
        <dbReference type="EMBL" id="MCV9934593.1"/>
    </source>
</evidence>
<dbReference type="Gene3D" id="1.20.1250.20">
    <property type="entry name" value="MFS general substrate transporter like domains"/>
    <property type="match status" value="1"/>
</dbReference>
<reference evidence="6" key="1">
    <citation type="submission" date="2022-10" db="EMBL/GenBank/DDBJ databases">
        <title>Two novel species of Flavobacterium.</title>
        <authorList>
            <person name="Liu Q."/>
            <person name="Xin Y.-H."/>
        </authorList>
    </citation>
    <scope>NUCLEOTIDE SEQUENCE</scope>
    <source>
        <strain evidence="6">LS1R47</strain>
    </source>
</reference>
<keyword evidence="1 4" id="KW-0812">Transmembrane</keyword>
<dbReference type="PROSITE" id="PS50850">
    <property type="entry name" value="MFS"/>
    <property type="match status" value="1"/>
</dbReference>
<keyword evidence="2 4" id="KW-1133">Transmembrane helix</keyword>
<protein>
    <submittedName>
        <fullName evidence="6">MFS transporter</fullName>
    </submittedName>
</protein>
<dbReference type="InterPro" id="IPR020846">
    <property type="entry name" value="MFS_dom"/>
</dbReference>
<dbReference type="Pfam" id="PF07690">
    <property type="entry name" value="MFS_1"/>
    <property type="match status" value="1"/>
</dbReference>
<dbReference type="InterPro" id="IPR036259">
    <property type="entry name" value="MFS_trans_sf"/>
</dbReference>
<dbReference type="AlphaFoldDB" id="A0A9X3CAJ2"/>
<evidence type="ECO:0000256" key="1">
    <source>
        <dbReference type="ARBA" id="ARBA00022692"/>
    </source>
</evidence>
<feature type="domain" description="Major facilitator superfamily (MFS) profile" evidence="5">
    <location>
        <begin position="1"/>
        <end position="396"/>
    </location>
</feature>
<feature type="transmembrane region" description="Helical" evidence="4">
    <location>
        <begin position="40"/>
        <end position="62"/>
    </location>
</feature>
<evidence type="ECO:0000256" key="2">
    <source>
        <dbReference type="ARBA" id="ARBA00022989"/>
    </source>
</evidence>
<dbReference type="SUPFAM" id="SSF103473">
    <property type="entry name" value="MFS general substrate transporter"/>
    <property type="match status" value="1"/>
</dbReference>
<dbReference type="PANTHER" id="PTHR23530">
    <property type="entry name" value="TRANSPORT PROTEIN-RELATED"/>
    <property type="match status" value="1"/>
</dbReference>
<organism evidence="6 7">
    <name type="scientific">Flavobacterium frigoritolerans</name>
    <dbReference type="NCBI Taxonomy" id="2987686"/>
    <lineage>
        <taxon>Bacteria</taxon>
        <taxon>Pseudomonadati</taxon>
        <taxon>Bacteroidota</taxon>
        <taxon>Flavobacteriia</taxon>
        <taxon>Flavobacteriales</taxon>
        <taxon>Flavobacteriaceae</taxon>
        <taxon>Flavobacterium</taxon>
    </lineage>
</organism>
<proteinExistence type="predicted"/>
<feature type="transmembrane region" description="Helical" evidence="4">
    <location>
        <begin position="222"/>
        <end position="246"/>
    </location>
</feature>
<feature type="transmembrane region" description="Helical" evidence="4">
    <location>
        <begin position="169"/>
        <end position="187"/>
    </location>
</feature>
<feature type="transmembrane region" description="Helical" evidence="4">
    <location>
        <begin position="285"/>
        <end position="303"/>
    </location>
</feature>
<accession>A0A9X3CAJ2</accession>
<feature type="transmembrane region" description="Helical" evidence="4">
    <location>
        <begin position="258"/>
        <end position="278"/>
    </location>
</feature>
<evidence type="ECO:0000259" key="5">
    <source>
        <dbReference type="PROSITE" id="PS50850"/>
    </source>
</evidence>
<dbReference type="PANTHER" id="PTHR23530:SF1">
    <property type="entry name" value="PERMEASE, MAJOR FACILITATOR SUPERFAMILY-RELATED"/>
    <property type="match status" value="1"/>
</dbReference>
<evidence type="ECO:0000256" key="3">
    <source>
        <dbReference type="ARBA" id="ARBA00023136"/>
    </source>
</evidence>
<dbReference type="GO" id="GO:0022857">
    <property type="term" value="F:transmembrane transporter activity"/>
    <property type="evidence" value="ECO:0007669"/>
    <property type="project" value="InterPro"/>
</dbReference>
<dbReference type="InterPro" id="IPR011701">
    <property type="entry name" value="MFS"/>
</dbReference>
<dbReference type="InterPro" id="IPR053160">
    <property type="entry name" value="MFS_DHA3_Transporter"/>
</dbReference>